<dbReference type="GO" id="GO:0006438">
    <property type="term" value="P:valyl-tRNA aminoacylation"/>
    <property type="evidence" value="ECO:0007669"/>
    <property type="project" value="InterPro"/>
</dbReference>
<evidence type="ECO:0000313" key="12">
    <source>
        <dbReference type="Proteomes" id="UP000236333"/>
    </source>
</evidence>
<dbReference type="Pfam" id="PF08264">
    <property type="entry name" value="Anticodon_1"/>
    <property type="match status" value="1"/>
</dbReference>
<name>A0A2J7ZLI0_9CHLO</name>
<feature type="domain" description="Methionyl/Valyl/Leucyl/Isoleucyl-tRNA synthetase anticodon-binding" evidence="10">
    <location>
        <begin position="97"/>
        <end position="145"/>
    </location>
</feature>
<dbReference type="Proteomes" id="UP000236333">
    <property type="component" value="Unassembled WGS sequence"/>
</dbReference>
<keyword evidence="12" id="KW-1185">Reference proteome</keyword>
<evidence type="ECO:0000259" key="10">
    <source>
        <dbReference type="Pfam" id="PF08264"/>
    </source>
</evidence>
<sequence>VLETGHDILFFWVARMIMMGIEFTGRPPFSTVYLHGLASSAAVRLAAARLGWRLVRDEKGRKMSKSLGNVVDPLDTIAQYGTDALRFTLATAGKARTRTYGGDAAAQAVSHATLVYVFEAVLRLLHPFMPFITEELWQALPHQASRLPPGSEDGTVKVWHSTTYRLENTLDYRMERVWSLGYTKGSNWMRTWGPAE</sequence>
<dbReference type="InterPro" id="IPR002300">
    <property type="entry name" value="aa-tRNA-synth_Ia"/>
</dbReference>
<evidence type="ECO:0000256" key="7">
    <source>
        <dbReference type="ARBA" id="ARBA00029936"/>
    </source>
</evidence>
<keyword evidence="3" id="KW-0547">Nucleotide-binding</keyword>
<dbReference type="Gene3D" id="1.10.730.10">
    <property type="entry name" value="Isoleucyl-tRNA Synthetase, Domain 1"/>
    <property type="match status" value="2"/>
</dbReference>
<evidence type="ECO:0000256" key="8">
    <source>
        <dbReference type="ARBA" id="ARBA00047552"/>
    </source>
</evidence>
<evidence type="ECO:0000256" key="2">
    <source>
        <dbReference type="ARBA" id="ARBA00022598"/>
    </source>
</evidence>
<keyword evidence="6" id="KW-0030">Aminoacyl-tRNA synthetase</keyword>
<dbReference type="InterPro" id="IPR009080">
    <property type="entry name" value="tRNAsynth_Ia_anticodon-bd"/>
</dbReference>
<dbReference type="EMBL" id="PGGS01001008">
    <property type="protein sequence ID" value="PNH01122.1"/>
    <property type="molecule type" value="Genomic_DNA"/>
</dbReference>
<dbReference type="SUPFAM" id="SSF52374">
    <property type="entry name" value="Nucleotidylyl transferase"/>
    <property type="match status" value="1"/>
</dbReference>
<feature type="non-terminal residue" evidence="11">
    <location>
        <position position="1"/>
    </location>
</feature>
<dbReference type="InterPro" id="IPR014729">
    <property type="entry name" value="Rossmann-like_a/b/a_fold"/>
</dbReference>
<evidence type="ECO:0000313" key="11">
    <source>
        <dbReference type="EMBL" id="PNH01122.1"/>
    </source>
</evidence>
<accession>A0A2J7ZLI0</accession>
<dbReference type="InterPro" id="IPR013155">
    <property type="entry name" value="M/V/L/I-tRNA-synth_anticd-bd"/>
</dbReference>
<dbReference type="PANTHER" id="PTHR11946">
    <property type="entry name" value="VALYL-TRNA SYNTHETASES"/>
    <property type="match status" value="1"/>
</dbReference>
<keyword evidence="4" id="KW-0067">ATP-binding</keyword>
<protein>
    <recommendedName>
        <fullName evidence="1">valine--tRNA ligase</fullName>
        <ecNumber evidence="1">6.1.1.9</ecNumber>
    </recommendedName>
    <alternativeName>
        <fullName evidence="7">Valyl-tRNA synthetase</fullName>
    </alternativeName>
</protein>
<evidence type="ECO:0000256" key="4">
    <source>
        <dbReference type="ARBA" id="ARBA00022840"/>
    </source>
</evidence>
<dbReference type="GO" id="GO:0004832">
    <property type="term" value="F:valine-tRNA ligase activity"/>
    <property type="evidence" value="ECO:0007669"/>
    <property type="project" value="UniProtKB-EC"/>
</dbReference>
<feature type="domain" description="Aminoacyl-tRNA synthetase class Ia" evidence="9">
    <location>
        <begin position="1"/>
        <end position="94"/>
    </location>
</feature>
<comment type="caution">
    <text evidence="11">The sequence shown here is derived from an EMBL/GenBank/DDBJ whole genome shotgun (WGS) entry which is preliminary data.</text>
</comment>
<gene>
    <name evidence="11" type="ORF">TSOC_013006</name>
</gene>
<evidence type="ECO:0000259" key="9">
    <source>
        <dbReference type="Pfam" id="PF00133"/>
    </source>
</evidence>
<evidence type="ECO:0000256" key="5">
    <source>
        <dbReference type="ARBA" id="ARBA00022917"/>
    </source>
</evidence>
<evidence type="ECO:0000256" key="1">
    <source>
        <dbReference type="ARBA" id="ARBA00013169"/>
    </source>
</evidence>
<evidence type="ECO:0000256" key="6">
    <source>
        <dbReference type="ARBA" id="ARBA00023146"/>
    </source>
</evidence>
<dbReference type="GO" id="GO:0005524">
    <property type="term" value="F:ATP binding"/>
    <property type="evidence" value="ECO:0007669"/>
    <property type="project" value="UniProtKB-KW"/>
</dbReference>
<proteinExistence type="predicted"/>
<keyword evidence="2 11" id="KW-0436">Ligase</keyword>
<dbReference type="EC" id="6.1.1.9" evidence="1"/>
<dbReference type="OrthoDB" id="629407at2759"/>
<comment type="catalytic activity">
    <reaction evidence="8">
        <text>tRNA(Val) + L-valine + ATP = L-valyl-tRNA(Val) + AMP + diphosphate</text>
        <dbReference type="Rhea" id="RHEA:10704"/>
        <dbReference type="Rhea" id="RHEA-COMP:9672"/>
        <dbReference type="Rhea" id="RHEA-COMP:9708"/>
        <dbReference type="ChEBI" id="CHEBI:30616"/>
        <dbReference type="ChEBI" id="CHEBI:33019"/>
        <dbReference type="ChEBI" id="CHEBI:57762"/>
        <dbReference type="ChEBI" id="CHEBI:78442"/>
        <dbReference type="ChEBI" id="CHEBI:78537"/>
        <dbReference type="ChEBI" id="CHEBI:456215"/>
        <dbReference type="EC" id="6.1.1.9"/>
    </reaction>
</comment>
<dbReference type="InterPro" id="IPR002303">
    <property type="entry name" value="Valyl-tRNA_ligase"/>
</dbReference>
<dbReference type="SUPFAM" id="SSF47323">
    <property type="entry name" value="Anticodon-binding domain of a subclass of class I aminoacyl-tRNA synthetases"/>
    <property type="match status" value="1"/>
</dbReference>
<dbReference type="PANTHER" id="PTHR11946:SF93">
    <property type="entry name" value="VALINE--TRNA LIGASE, CHLOROPLASTIC_MITOCHONDRIAL 2"/>
    <property type="match status" value="1"/>
</dbReference>
<dbReference type="Gene3D" id="3.40.50.620">
    <property type="entry name" value="HUPs"/>
    <property type="match status" value="1"/>
</dbReference>
<dbReference type="Pfam" id="PF00133">
    <property type="entry name" value="tRNA-synt_1"/>
    <property type="match status" value="1"/>
</dbReference>
<evidence type="ECO:0000256" key="3">
    <source>
        <dbReference type="ARBA" id="ARBA00022741"/>
    </source>
</evidence>
<keyword evidence="5" id="KW-0648">Protein biosynthesis</keyword>
<organism evidence="11 12">
    <name type="scientific">Tetrabaena socialis</name>
    <dbReference type="NCBI Taxonomy" id="47790"/>
    <lineage>
        <taxon>Eukaryota</taxon>
        <taxon>Viridiplantae</taxon>
        <taxon>Chlorophyta</taxon>
        <taxon>core chlorophytes</taxon>
        <taxon>Chlorophyceae</taxon>
        <taxon>CS clade</taxon>
        <taxon>Chlamydomonadales</taxon>
        <taxon>Tetrabaenaceae</taxon>
        <taxon>Tetrabaena</taxon>
    </lineage>
</organism>
<dbReference type="GO" id="GO:0005829">
    <property type="term" value="C:cytosol"/>
    <property type="evidence" value="ECO:0007669"/>
    <property type="project" value="TreeGrafter"/>
</dbReference>
<dbReference type="AlphaFoldDB" id="A0A2J7ZLI0"/>
<reference evidence="11 12" key="1">
    <citation type="journal article" date="2017" name="Mol. Biol. Evol.">
        <title>The 4-celled Tetrabaena socialis nuclear genome reveals the essential components for genetic control of cell number at the origin of multicellularity in the volvocine lineage.</title>
        <authorList>
            <person name="Featherston J."/>
            <person name="Arakaki Y."/>
            <person name="Hanschen E.R."/>
            <person name="Ferris P.J."/>
            <person name="Michod R.E."/>
            <person name="Olson B.J.S.C."/>
            <person name="Nozaki H."/>
            <person name="Durand P.M."/>
        </authorList>
    </citation>
    <scope>NUCLEOTIDE SEQUENCE [LARGE SCALE GENOMIC DNA]</scope>
    <source>
        <strain evidence="11 12">NIES-571</strain>
    </source>
</reference>